<dbReference type="GO" id="GO:0004523">
    <property type="term" value="F:RNA-DNA hybrid ribonuclease activity"/>
    <property type="evidence" value="ECO:0007669"/>
    <property type="project" value="InterPro"/>
</dbReference>
<dbReference type="InParanoid" id="A0A2P5ETQ1"/>
<keyword evidence="3" id="KW-1185">Reference proteome</keyword>
<feature type="domain" description="RNase H type-1" evidence="1">
    <location>
        <begin position="21"/>
        <end position="95"/>
    </location>
</feature>
<gene>
    <name evidence="2" type="ORF">TorRG33x02_152800</name>
</gene>
<evidence type="ECO:0000313" key="2">
    <source>
        <dbReference type="EMBL" id="PON88897.1"/>
    </source>
</evidence>
<dbReference type="Proteomes" id="UP000237000">
    <property type="component" value="Unassembled WGS sequence"/>
</dbReference>
<comment type="caution">
    <text evidence="2">The sequence shown here is derived from an EMBL/GenBank/DDBJ whole genome shotgun (WGS) entry which is preliminary data.</text>
</comment>
<name>A0A2P5ETQ1_TREOI</name>
<protein>
    <recommendedName>
        <fullName evidence="1">RNase H type-1 domain-containing protein</fullName>
    </recommendedName>
</protein>
<dbReference type="InterPro" id="IPR002156">
    <property type="entry name" value="RNaseH_domain"/>
</dbReference>
<evidence type="ECO:0000259" key="1">
    <source>
        <dbReference type="Pfam" id="PF13456"/>
    </source>
</evidence>
<accession>A0A2P5ETQ1</accession>
<dbReference type="EMBL" id="JXTC01000100">
    <property type="protein sequence ID" value="PON88897.1"/>
    <property type="molecule type" value="Genomic_DNA"/>
</dbReference>
<sequence length="116" mass="12541">ASAIAGSNVTGISFVIAGSNLSCNGIVLSAASLRLFSLFSAVDAELLAIHKAFQCCLEWGISIAVLECDVLKVIQRLKSHTPPVDFIFDDVKSLLNLLVVARVNIFLIEVIWWPVN</sequence>
<reference evidence="3" key="1">
    <citation type="submission" date="2016-06" db="EMBL/GenBank/DDBJ databases">
        <title>Parallel loss of symbiosis genes in relatives of nitrogen-fixing non-legume Parasponia.</title>
        <authorList>
            <person name="Van Velzen R."/>
            <person name="Holmer R."/>
            <person name="Bu F."/>
            <person name="Rutten L."/>
            <person name="Van Zeijl A."/>
            <person name="Liu W."/>
            <person name="Santuari L."/>
            <person name="Cao Q."/>
            <person name="Sharma T."/>
            <person name="Shen D."/>
            <person name="Roswanjaya Y."/>
            <person name="Wardhani T."/>
            <person name="Kalhor M.S."/>
            <person name="Jansen J."/>
            <person name="Van den Hoogen J."/>
            <person name="Gungor B."/>
            <person name="Hartog M."/>
            <person name="Hontelez J."/>
            <person name="Verver J."/>
            <person name="Yang W.-C."/>
            <person name="Schijlen E."/>
            <person name="Repin R."/>
            <person name="Schilthuizen M."/>
            <person name="Schranz E."/>
            <person name="Heidstra R."/>
            <person name="Miyata K."/>
            <person name="Fedorova E."/>
            <person name="Kohlen W."/>
            <person name="Bisseling T."/>
            <person name="Smit S."/>
            <person name="Geurts R."/>
        </authorList>
    </citation>
    <scope>NUCLEOTIDE SEQUENCE [LARGE SCALE GENOMIC DNA]</scope>
    <source>
        <strain evidence="3">cv. RG33-2</strain>
    </source>
</reference>
<organism evidence="2 3">
    <name type="scientific">Trema orientale</name>
    <name type="common">Charcoal tree</name>
    <name type="synonym">Celtis orientalis</name>
    <dbReference type="NCBI Taxonomy" id="63057"/>
    <lineage>
        <taxon>Eukaryota</taxon>
        <taxon>Viridiplantae</taxon>
        <taxon>Streptophyta</taxon>
        <taxon>Embryophyta</taxon>
        <taxon>Tracheophyta</taxon>
        <taxon>Spermatophyta</taxon>
        <taxon>Magnoliopsida</taxon>
        <taxon>eudicotyledons</taxon>
        <taxon>Gunneridae</taxon>
        <taxon>Pentapetalae</taxon>
        <taxon>rosids</taxon>
        <taxon>fabids</taxon>
        <taxon>Rosales</taxon>
        <taxon>Cannabaceae</taxon>
        <taxon>Trema</taxon>
    </lineage>
</organism>
<dbReference type="GO" id="GO:0003676">
    <property type="term" value="F:nucleic acid binding"/>
    <property type="evidence" value="ECO:0007669"/>
    <property type="project" value="InterPro"/>
</dbReference>
<evidence type="ECO:0000313" key="3">
    <source>
        <dbReference type="Proteomes" id="UP000237000"/>
    </source>
</evidence>
<dbReference type="AlphaFoldDB" id="A0A2P5ETQ1"/>
<feature type="non-terminal residue" evidence="2">
    <location>
        <position position="1"/>
    </location>
</feature>
<proteinExistence type="predicted"/>
<dbReference type="Pfam" id="PF13456">
    <property type="entry name" value="RVT_3"/>
    <property type="match status" value="1"/>
</dbReference>